<keyword evidence="5" id="KW-0676">Redox-active center</keyword>
<dbReference type="HOGENOM" id="CLU_042529_11_1_11"/>
<dbReference type="InterPro" id="IPR050553">
    <property type="entry name" value="Thioredoxin_ResA/DsbE_sf"/>
</dbReference>
<dbReference type="InterPro" id="IPR013766">
    <property type="entry name" value="Thioredoxin_domain"/>
</dbReference>
<dbReference type="Gene3D" id="3.40.30.10">
    <property type="entry name" value="Glutaredoxin"/>
    <property type="match status" value="1"/>
</dbReference>
<protein>
    <submittedName>
        <fullName evidence="8">Redoxin domain-containing protein</fullName>
    </submittedName>
</protein>
<name>A0A0B5I7Z2_9ACTN</name>
<proteinExistence type="predicted"/>
<feature type="signal peptide" evidence="6">
    <location>
        <begin position="1"/>
        <end position="29"/>
    </location>
</feature>
<evidence type="ECO:0000313" key="8">
    <source>
        <dbReference type="EMBL" id="AJF65743.1"/>
    </source>
</evidence>
<accession>A0A0B5I7Z2</accession>
<keyword evidence="2" id="KW-0201">Cytochrome c-type biogenesis</keyword>
<dbReference type="Pfam" id="PF08534">
    <property type="entry name" value="Redoxin"/>
    <property type="match status" value="1"/>
</dbReference>
<dbReference type="AlphaFoldDB" id="A0A0B5I7Z2"/>
<dbReference type="PANTHER" id="PTHR42852">
    <property type="entry name" value="THIOL:DISULFIDE INTERCHANGE PROTEIN DSBE"/>
    <property type="match status" value="1"/>
</dbReference>
<dbReference type="PROSITE" id="PS00194">
    <property type="entry name" value="THIOREDOXIN_1"/>
    <property type="match status" value="1"/>
</dbReference>
<keyword evidence="3" id="KW-0812">Transmembrane</keyword>
<evidence type="ECO:0000256" key="1">
    <source>
        <dbReference type="ARBA" id="ARBA00004196"/>
    </source>
</evidence>
<dbReference type="Proteomes" id="UP000031774">
    <property type="component" value="Chromosome"/>
</dbReference>
<evidence type="ECO:0000259" key="7">
    <source>
        <dbReference type="PROSITE" id="PS51352"/>
    </source>
</evidence>
<dbReference type="EMBL" id="CP010407">
    <property type="protein sequence ID" value="AJF65743.1"/>
    <property type="molecule type" value="Genomic_DNA"/>
</dbReference>
<evidence type="ECO:0000256" key="2">
    <source>
        <dbReference type="ARBA" id="ARBA00022748"/>
    </source>
</evidence>
<dbReference type="InterPro" id="IPR013740">
    <property type="entry name" value="Redoxin"/>
</dbReference>
<dbReference type="KEGG" id="svt:SVTN_16405"/>
<dbReference type="SUPFAM" id="SSF52833">
    <property type="entry name" value="Thioredoxin-like"/>
    <property type="match status" value="1"/>
</dbReference>
<keyword evidence="4" id="KW-1015">Disulfide bond</keyword>
<dbReference type="PANTHER" id="PTHR42852:SF6">
    <property type="entry name" value="THIOL:DISULFIDE INTERCHANGE PROTEIN DSBE"/>
    <property type="match status" value="1"/>
</dbReference>
<evidence type="ECO:0000256" key="5">
    <source>
        <dbReference type="ARBA" id="ARBA00023284"/>
    </source>
</evidence>
<keyword evidence="9" id="KW-1185">Reference proteome</keyword>
<sequence length="205" mass="21660">MSLSRAPRRTRRTLVAVGMLSAAALTLSACGGGDNGKSGGGGNTNFVTNPGGISTVAKGERTAPNDIAGDTLEGKKLDVAGLKGKVVVLNVWGSWCGPCRAEAPHFAKVAKDLEGKGVEFVGLNTRDFNKQQALTFEEDYGIPYPSLYDPQGKLILFGFPKGTLSLQGIPSTVVLDKEGKIAARSLKALNDEELRSMIEPLLKEK</sequence>
<feature type="domain" description="Thioredoxin" evidence="7">
    <location>
        <begin position="57"/>
        <end position="203"/>
    </location>
</feature>
<dbReference type="InterPro" id="IPR036249">
    <property type="entry name" value="Thioredoxin-like_sf"/>
</dbReference>
<comment type="subcellular location">
    <subcellularLocation>
        <location evidence="1">Cell envelope</location>
    </subcellularLocation>
</comment>
<dbReference type="GO" id="GO:0016491">
    <property type="term" value="F:oxidoreductase activity"/>
    <property type="evidence" value="ECO:0007669"/>
    <property type="project" value="InterPro"/>
</dbReference>
<dbReference type="CDD" id="cd02966">
    <property type="entry name" value="TlpA_like_family"/>
    <property type="match status" value="1"/>
</dbReference>
<dbReference type="InterPro" id="IPR017937">
    <property type="entry name" value="Thioredoxin_CS"/>
</dbReference>
<dbReference type="PROSITE" id="PS51352">
    <property type="entry name" value="THIOREDOXIN_2"/>
    <property type="match status" value="1"/>
</dbReference>
<dbReference type="PROSITE" id="PS51257">
    <property type="entry name" value="PROKAR_LIPOPROTEIN"/>
    <property type="match status" value="1"/>
</dbReference>
<dbReference type="RefSeq" id="WP_041129767.1">
    <property type="nucleotide sequence ID" value="NZ_CP010407.1"/>
</dbReference>
<evidence type="ECO:0000256" key="6">
    <source>
        <dbReference type="SAM" id="SignalP"/>
    </source>
</evidence>
<evidence type="ECO:0000256" key="4">
    <source>
        <dbReference type="ARBA" id="ARBA00023157"/>
    </source>
</evidence>
<keyword evidence="3" id="KW-0735">Signal-anchor</keyword>
<dbReference type="GO" id="GO:0017004">
    <property type="term" value="P:cytochrome complex assembly"/>
    <property type="evidence" value="ECO:0007669"/>
    <property type="project" value="UniProtKB-KW"/>
</dbReference>
<dbReference type="STRING" id="362257.SVTN_16405"/>
<organism evidence="8 9">
    <name type="scientific">Streptomyces vietnamensis</name>
    <dbReference type="NCBI Taxonomy" id="362257"/>
    <lineage>
        <taxon>Bacteria</taxon>
        <taxon>Bacillati</taxon>
        <taxon>Actinomycetota</taxon>
        <taxon>Actinomycetes</taxon>
        <taxon>Kitasatosporales</taxon>
        <taxon>Streptomycetaceae</taxon>
        <taxon>Streptomyces</taxon>
    </lineage>
</organism>
<keyword evidence="6" id="KW-0732">Signal</keyword>
<reference evidence="8 9" key="1">
    <citation type="submission" date="2014-12" db="EMBL/GenBank/DDBJ databases">
        <title>Complete genome sequence of Streptomyces vietnamensis strain GIMV4.0001, a genetic manipulable producer of the benzoisochromanequinone antibiotic granaticin.</title>
        <authorList>
            <person name="Deng M.R."/>
            <person name="Guo J."/>
            <person name="Ma L.Y."/>
            <person name="Feng G.D."/>
            <person name="Mo C.Y."/>
            <person name="Zhu H.H."/>
        </authorList>
    </citation>
    <scope>NUCLEOTIDE SEQUENCE [LARGE SCALE GENOMIC DNA]</scope>
    <source>
        <strain evidence="9">GIMV4.0001</strain>
    </source>
</reference>
<feature type="chain" id="PRO_5002103338" evidence="6">
    <location>
        <begin position="30"/>
        <end position="205"/>
    </location>
</feature>
<evidence type="ECO:0000313" key="9">
    <source>
        <dbReference type="Proteomes" id="UP000031774"/>
    </source>
</evidence>
<gene>
    <name evidence="8" type="ORF">SVTN_16405</name>
</gene>
<evidence type="ECO:0000256" key="3">
    <source>
        <dbReference type="ARBA" id="ARBA00022968"/>
    </source>
</evidence>
<dbReference type="GO" id="GO:0030313">
    <property type="term" value="C:cell envelope"/>
    <property type="evidence" value="ECO:0007669"/>
    <property type="project" value="UniProtKB-SubCell"/>
</dbReference>